<dbReference type="InterPro" id="IPR032675">
    <property type="entry name" value="LRR_dom_sf"/>
</dbReference>
<comment type="caution">
    <text evidence="1">The sequence shown here is derived from an EMBL/GenBank/DDBJ whole genome shotgun (WGS) entry which is preliminary data.</text>
</comment>
<keyword evidence="2" id="KW-1185">Reference proteome</keyword>
<accession>A0A8T0UDU9</accession>
<evidence type="ECO:0000313" key="1">
    <source>
        <dbReference type="EMBL" id="KAG2620830.1"/>
    </source>
</evidence>
<dbReference type="InterPro" id="IPR036047">
    <property type="entry name" value="F-box-like_dom_sf"/>
</dbReference>
<dbReference type="SUPFAM" id="SSF81383">
    <property type="entry name" value="F-box domain"/>
    <property type="match status" value="1"/>
</dbReference>
<dbReference type="InterPro" id="IPR055312">
    <property type="entry name" value="FBL15-like"/>
</dbReference>
<dbReference type="AlphaFoldDB" id="A0A8T0UDU9"/>
<sequence>MDSAGDPIDRISALPNELLHAILAAVGEATAVMRTAVLSKRWRRVWIHAQRLKLEDTEVLVRDAATRACCFAGFVDWVLAHRGDASIGCLEIRMSEEHDGTVLQERANEWLRYAARHVAIRQGLPSPALGSGTDPPNKVEFVESYRDSRPTTMIRPSCCPDTGGWRPSPWLYLSGAAFDEDASGGDVRTCTLGGFVSSCCPRLRKLYIGLPQGLPQLVIHSEMLEELRLFLAELRTLDVAAPSLRVLKLELCFHDATSVVTIAASMPRLEEMALSYQAINGPPSLDIHDRGAKCFCDEVATWKFHQKFFLGSLEEVTIHDFVGAGEDLDLLTFTTTKQSFVPGYLSRQPLGPGQ</sequence>
<proteinExistence type="predicted"/>
<dbReference type="EMBL" id="CM029042">
    <property type="protein sequence ID" value="KAG2620830.1"/>
    <property type="molecule type" value="Genomic_DNA"/>
</dbReference>
<protein>
    <recommendedName>
        <fullName evidence="3">F-box domain-containing protein</fullName>
    </recommendedName>
</protein>
<evidence type="ECO:0000313" key="2">
    <source>
        <dbReference type="Proteomes" id="UP000823388"/>
    </source>
</evidence>
<organism evidence="1 2">
    <name type="scientific">Panicum virgatum</name>
    <name type="common">Blackwell switchgrass</name>
    <dbReference type="NCBI Taxonomy" id="38727"/>
    <lineage>
        <taxon>Eukaryota</taxon>
        <taxon>Viridiplantae</taxon>
        <taxon>Streptophyta</taxon>
        <taxon>Embryophyta</taxon>
        <taxon>Tracheophyta</taxon>
        <taxon>Spermatophyta</taxon>
        <taxon>Magnoliopsida</taxon>
        <taxon>Liliopsida</taxon>
        <taxon>Poales</taxon>
        <taxon>Poaceae</taxon>
        <taxon>PACMAD clade</taxon>
        <taxon>Panicoideae</taxon>
        <taxon>Panicodae</taxon>
        <taxon>Paniceae</taxon>
        <taxon>Panicinae</taxon>
        <taxon>Panicum</taxon>
        <taxon>Panicum sect. Hiantes</taxon>
    </lineage>
</organism>
<name>A0A8T0UDU9_PANVG</name>
<evidence type="ECO:0008006" key="3">
    <source>
        <dbReference type="Google" id="ProtNLM"/>
    </source>
</evidence>
<dbReference type="PANTHER" id="PTHR34709:SF79">
    <property type="entry name" value="F-BOX DOMAIN-CONTAINING PROTEIN"/>
    <property type="match status" value="1"/>
</dbReference>
<dbReference type="PANTHER" id="PTHR34709">
    <property type="entry name" value="OS10G0396666 PROTEIN"/>
    <property type="match status" value="1"/>
</dbReference>
<gene>
    <name evidence="1" type="ORF">PVAP13_3NG193300</name>
</gene>
<dbReference type="Proteomes" id="UP000823388">
    <property type="component" value="Chromosome 3N"/>
</dbReference>
<dbReference type="Gene3D" id="3.80.10.10">
    <property type="entry name" value="Ribonuclease Inhibitor"/>
    <property type="match status" value="1"/>
</dbReference>
<reference evidence="1" key="1">
    <citation type="submission" date="2020-05" db="EMBL/GenBank/DDBJ databases">
        <title>WGS assembly of Panicum virgatum.</title>
        <authorList>
            <person name="Lovell J.T."/>
            <person name="Jenkins J."/>
            <person name="Shu S."/>
            <person name="Juenger T.E."/>
            <person name="Schmutz J."/>
        </authorList>
    </citation>
    <scope>NUCLEOTIDE SEQUENCE</scope>
    <source>
        <strain evidence="1">AP13</strain>
    </source>
</reference>